<dbReference type="Proteomes" id="UP000479710">
    <property type="component" value="Unassembled WGS sequence"/>
</dbReference>
<gene>
    <name evidence="3" type="ORF">E2562_025082</name>
</gene>
<comment type="caution">
    <text evidence="3">The sequence shown here is derived from an EMBL/GenBank/DDBJ whole genome shotgun (WGS) entry which is preliminary data.</text>
</comment>
<dbReference type="AlphaFoldDB" id="A0A6G1D7X9"/>
<reference evidence="3 4" key="1">
    <citation type="submission" date="2019-11" db="EMBL/GenBank/DDBJ databases">
        <title>Whole genome sequence of Oryza granulata.</title>
        <authorList>
            <person name="Li W."/>
        </authorList>
    </citation>
    <scope>NUCLEOTIDE SEQUENCE [LARGE SCALE GENOMIC DNA]</scope>
    <source>
        <strain evidence="4">cv. Menghai</strain>
        <tissue evidence="3">Leaf</tissue>
    </source>
</reference>
<feature type="compositionally biased region" description="Basic and acidic residues" evidence="1">
    <location>
        <begin position="39"/>
        <end position="55"/>
    </location>
</feature>
<keyword evidence="4" id="KW-1185">Reference proteome</keyword>
<protein>
    <submittedName>
        <fullName evidence="3">Uncharacterized protein</fullName>
    </submittedName>
</protein>
<keyword evidence="2" id="KW-1133">Transmembrane helix</keyword>
<keyword evidence="2" id="KW-0812">Transmembrane</keyword>
<evidence type="ECO:0000313" key="3">
    <source>
        <dbReference type="EMBL" id="KAF0908412.1"/>
    </source>
</evidence>
<dbReference type="EMBL" id="SPHZ02000007">
    <property type="protein sequence ID" value="KAF0908412.1"/>
    <property type="molecule type" value="Genomic_DNA"/>
</dbReference>
<accession>A0A6G1D7X9</accession>
<feature type="region of interest" description="Disordered" evidence="1">
    <location>
        <begin position="24"/>
        <end position="61"/>
    </location>
</feature>
<name>A0A6G1D7X9_9ORYZ</name>
<feature type="transmembrane region" description="Helical" evidence="2">
    <location>
        <begin position="69"/>
        <end position="88"/>
    </location>
</feature>
<proteinExistence type="predicted"/>
<evidence type="ECO:0000256" key="1">
    <source>
        <dbReference type="SAM" id="MobiDB-lite"/>
    </source>
</evidence>
<organism evidence="3 4">
    <name type="scientific">Oryza meyeriana var. granulata</name>
    <dbReference type="NCBI Taxonomy" id="110450"/>
    <lineage>
        <taxon>Eukaryota</taxon>
        <taxon>Viridiplantae</taxon>
        <taxon>Streptophyta</taxon>
        <taxon>Embryophyta</taxon>
        <taxon>Tracheophyta</taxon>
        <taxon>Spermatophyta</taxon>
        <taxon>Magnoliopsida</taxon>
        <taxon>Liliopsida</taxon>
        <taxon>Poales</taxon>
        <taxon>Poaceae</taxon>
        <taxon>BOP clade</taxon>
        <taxon>Oryzoideae</taxon>
        <taxon>Oryzeae</taxon>
        <taxon>Oryzinae</taxon>
        <taxon>Oryza</taxon>
        <taxon>Oryza meyeriana</taxon>
    </lineage>
</organism>
<evidence type="ECO:0000256" key="2">
    <source>
        <dbReference type="SAM" id="Phobius"/>
    </source>
</evidence>
<sequence>MAYTLPSVLQQEPRTDDAIIGKRREDQGRTPCYGLQIAEGRRQSRRAGDGTAERQNRRRTQKTIRRMRVGAWLLGPCIGIFHAVMGSWPHGLALGRARPLRAPPVSAPEYLYERQVIALVT</sequence>
<keyword evidence="2" id="KW-0472">Membrane</keyword>
<evidence type="ECO:0000313" key="4">
    <source>
        <dbReference type="Proteomes" id="UP000479710"/>
    </source>
</evidence>